<comment type="caution">
    <text evidence="1">The sequence shown here is derived from an EMBL/GenBank/DDBJ whole genome shotgun (WGS) entry which is preliminary data.</text>
</comment>
<proteinExistence type="predicted"/>
<sequence>MTDIIYYVALNENMEWDGYFLEDINGYEKCQKVLFKGGIKIDEELHSKLLETGLWKYIGETNRFMHTIDDIDLFKEVVQPVDTTPQPPTIPDTIKSLGEELTQEKLKNIQKDNTISQLGQELANVKLEVIQIKGGV</sequence>
<dbReference type="RefSeq" id="WP_343826749.1">
    <property type="nucleotide sequence ID" value="NZ_BAAACI010000006.1"/>
</dbReference>
<evidence type="ECO:0000313" key="2">
    <source>
        <dbReference type="Proteomes" id="UP001501047"/>
    </source>
</evidence>
<organism evidence="1 2">
    <name type="scientific">Clostridium subterminale</name>
    <dbReference type="NCBI Taxonomy" id="1550"/>
    <lineage>
        <taxon>Bacteria</taxon>
        <taxon>Bacillati</taxon>
        <taxon>Bacillota</taxon>
        <taxon>Clostridia</taxon>
        <taxon>Eubacteriales</taxon>
        <taxon>Clostridiaceae</taxon>
        <taxon>Clostridium</taxon>
    </lineage>
</organism>
<keyword evidence="2" id="KW-1185">Reference proteome</keyword>
<name>A0ABP3W5J5_CLOSU</name>
<protein>
    <submittedName>
        <fullName evidence="1">Uncharacterized protein</fullName>
    </submittedName>
</protein>
<evidence type="ECO:0000313" key="1">
    <source>
        <dbReference type="EMBL" id="GAA0774626.1"/>
    </source>
</evidence>
<dbReference type="Proteomes" id="UP001501047">
    <property type="component" value="Unassembled WGS sequence"/>
</dbReference>
<accession>A0ABP3W5J5</accession>
<gene>
    <name evidence="1" type="ORF">GCM10008908_24790</name>
</gene>
<reference evidence="2" key="1">
    <citation type="journal article" date="2019" name="Int. J. Syst. Evol. Microbiol.">
        <title>The Global Catalogue of Microorganisms (GCM) 10K type strain sequencing project: providing services to taxonomists for standard genome sequencing and annotation.</title>
        <authorList>
            <consortium name="The Broad Institute Genomics Platform"/>
            <consortium name="The Broad Institute Genome Sequencing Center for Infectious Disease"/>
            <person name="Wu L."/>
            <person name="Ma J."/>
        </authorList>
    </citation>
    <scope>NUCLEOTIDE SEQUENCE [LARGE SCALE GENOMIC DNA]</scope>
    <source>
        <strain evidence="2">JCM 1417</strain>
    </source>
</reference>
<dbReference type="EMBL" id="BAAACI010000006">
    <property type="protein sequence ID" value="GAA0774626.1"/>
    <property type="molecule type" value="Genomic_DNA"/>
</dbReference>